<evidence type="ECO:0000313" key="7">
    <source>
        <dbReference type="Proteomes" id="UP001341281"/>
    </source>
</evidence>
<evidence type="ECO:0000313" key="6">
    <source>
        <dbReference type="EMBL" id="WVZ81478.1"/>
    </source>
</evidence>
<feature type="domain" description="Post-SET" evidence="5">
    <location>
        <begin position="445"/>
        <end position="461"/>
    </location>
</feature>
<name>A0AAQ3X0L3_PASNO</name>
<dbReference type="EMBL" id="CP144750">
    <property type="protein sequence ID" value="WVZ81478.1"/>
    <property type="molecule type" value="Genomic_DNA"/>
</dbReference>
<evidence type="ECO:0008006" key="8">
    <source>
        <dbReference type="Google" id="ProtNLM"/>
    </source>
</evidence>
<reference evidence="6 7" key="1">
    <citation type="submission" date="2024-02" db="EMBL/GenBank/DDBJ databases">
        <title>High-quality chromosome-scale genome assembly of Pensacola bahiagrass (Paspalum notatum Flugge var. saurae).</title>
        <authorList>
            <person name="Vega J.M."/>
            <person name="Podio M."/>
            <person name="Orjuela J."/>
            <person name="Siena L.A."/>
            <person name="Pessino S.C."/>
            <person name="Combes M.C."/>
            <person name="Mariac C."/>
            <person name="Albertini E."/>
            <person name="Pupilli F."/>
            <person name="Ortiz J.P.A."/>
            <person name="Leblanc O."/>
        </authorList>
    </citation>
    <scope>NUCLEOTIDE SEQUENCE [LARGE SCALE GENOMIC DNA]</scope>
    <source>
        <strain evidence="6">R1</strain>
        <tissue evidence="6">Leaf</tissue>
    </source>
</reference>
<evidence type="ECO:0000259" key="4">
    <source>
        <dbReference type="PROSITE" id="PS50280"/>
    </source>
</evidence>
<sequence length="485" mass="54600">MVAPEEDHHQPSTSLVIYGGPCHVDIDTDVPCIKRPRTDSNNFEASRSVDPQLCPSASVTAHKRARLMMDEDFQHAVFLREPKPEPDMDVAPSFHFMIPKQIQQCSSDHTAAMDNIGIRSAVEYTKEAPCLHTVIASSTTEYNAKLNIFSNGRDLQSESMMGGVPLVEPIACMSKGGSVEESLVLETSEGGQANSMVAQHLALSHLKPTHDASDVSKGEEKKASINISAARIDGKDYCDDCFEKHHKFFCEYCPLKRSRNETPREPCRGHRVRKFIKECWSKCGCSMQCGNRVVQRGIACNLQVFSTQEGKGWGLRTLDELPKGAFVCEYVGELLTVTEVHERTTQNERNARYRHPIVLDDDWGSEGVLKDEEALCLDATFYGNVGRFINHRCYDANLIEIPVEVETPDHHYYHVAFFTSKKVEAFEELTWDYGIDFDDDKDPDRAFQCLCGSRYCRGRKHLSMEQKKSFSEMSCGLKDKGLMTA</sequence>
<dbReference type="SMART" id="SM00317">
    <property type="entry name" value="SET"/>
    <property type="match status" value="1"/>
</dbReference>
<accession>A0AAQ3X0L3</accession>
<evidence type="ECO:0000259" key="5">
    <source>
        <dbReference type="PROSITE" id="PS50868"/>
    </source>
</evidence>
<dbReference type="InterPro" id="IPR001214">
    <property type="entry name" value="SET_dom"/>
</dbReference>
<feature type="domain" description="SET" evidence="4">
    <location>
        <begin position="300"/>
        <end position="434"/>
    </location>
</feature>
<dbReference type="PROSITE" id="PS50868">
    <property type="entry name" value="POST_SET"/>
    <property type="match status" value="1"/>
</dbReference>
<dbReference type="CDD" id="cd10538">
    <property type="entry name" value="SET_SETDB-like"/>
    <property type="match status" value="1"/>
</dbReference>
<protein>
    <recommendedName>
        <fullName evidence="8">SET domain-containing protein</fullName>
    </recommendedName>
</protein>
<keyword evidence="2" id="KW-0808">Transferase</keyword>
<dbReference type="Proteomes" id="UP001341281">
    <property type="component" value="Chromosome 06"/>
</dbReference>
<dbReference type="InterPro" id="IPR046341">
    <property type="entry name" value="SET_dom_sf"/>
</dbReference>
<dbReference type="PANTHER" id="PTHR46450:SF24">
    <property type="entry name" value="HISTONE-LYSINE N-METHYLTRANSFERASE SUVR4"/>
    <property type="match status" value="1"/>
</dbReference>
<dbReference type="SUPFAM" id="SSF82199">
    <property type="entry name" value="SET domain"/>
    <property type="match status" value="1"/>
</dbReference>
<dbReference type="GO" id="GO:0032259">
    <property type="term" value="P:methylation"/>
    <property type="evidence" value="ECO:0007669"/>
    <property type="project" value="UniProtKB-KW"/>
</dbReference>
<keyword evidence="3" id="KW-0949">S-adenosyl-L-methionine</keyword>
<evidence type="ECO:0000256" key="2">
    <source>
        <dbReference type="ARBA" id="ARBA00022679"/>
    </source>
</evidence>
<dbReference type="Pfam" id="PF00856">
    <property type="entry name" value="SET"/>
    <property type="match status" value="1"/>
</dbReference>
<dbReference type="PANTHER" id="PTHR46450">
    <property type="entry name" value="INACTIVE HISTONE-LYSINE N-METHYLTRANSFERASE SUVR1-RELATED"/>
    <property type="match status" value="1"/>
</dbReference>
<organism evidence="6 7">
    <name type="scientific">Paspalum notatum var. saurae</name>
    <dbReference type="NCBI Taxonomy" id="547442"/>
    <lineage>
        <taxon>Eukaryota</taxon>
        <taxon>Viridiplantae</taxon>
        <taxon>Streptophyta</taxon>
        <taxon>Embryophyta</taxon>
        <taxon>Tracheophyta</taxon>
        <taxon>Spermatophyta</taxon>
        <taxon>Magnoliopsida</taxon>
        <taxon>Liliopsida</taxon>
        <taxon>Poales</taxon>
        <taxon>Poaceae</taxon>
        <taxon>PACMAD clade</taxon>
        <taxon>Panicoideae</taxon>
        <taxon>Andropogonodae</taxon>
        <taxon>Paspaleae</taxon>
        <taxon>Paspalinae</taxon>
        <taxon>Paspalum</taxon>
    </lineage>
</organism>
<gene>
    <name evidence="6" type="ORF">U9M48_028852</name>
</gene>
<dbReference type="PROSITE" id="PS50280">
    <property type="entry name" value="SET"/>
    <property type="match status" value="1"/>
</dbReference>
<dbReference type="Gene3D" id="2.170.270.10">
    <property type="entry name" value="SET domain"/>
    <property type="match status" value="1"/>
</dbReference>
<dbReference type="GO" id="GO:0008168">
    <property type="term" value="F:methyltransferase activity"/>
    <property type="evidence" value="ECO:0007669"/>
    <property type="project" value="UniProtKB-KW"/>
</dbReference>
<keyword evidence="1" id="KW-0489">Methyltransferase</keyword>
<proteinExistence type="predicted"/>
<evidence type="ECO:0000256" key="1">
    <source>
        <dbReference type="ARBA" id="ARBA00022603"/>
    </source>
</evidence>
<keyword evidence="7" id="KW-1185">Reference proteome</keyword>
<dbReference type="AlphaFoldDB" id="A0AAQ3X0L3"/>
<evidence type="ECO:0000256" key="3">
    <source>
        <dbReference type="ARBA" id="ARBA00022691"/>
    </source>
</evidence>
<dbReference type="InterPro" id="IPR003616">
    <property type="entry name" value="Post-SET_dom"/>
</dbReference>